<name>A0ACB8T2E2_9AGAM</name>
<dbReference type="Proteomes" id="UP000814140">
    <property type="component" value="Unassembled WGS sequence"/>
</dbReference>
<sequence length="122" mass="13162">MRDRVGSRKPPRSPSSNYITPCLRKRCSRHGDRGSHRLGRMCPEGFVTFDIPYTSSFGGGGGAAVALGWRAGQRAPRSGFVVSGRLLQRQSYPFLGSPCVGRCLFIYGARGTSLPPAPQFGS</sequence>
<comment type="caution">
    <text evidence="1">The sequence shown here is derived from an EMBL/GenBank/DDBJ whole genome shotgun (WGS) entry which is preliminary data.</text>
</comment>
<reference evidence="1" key="1">
    <citation type="submission" date="2021-03" db="EMBL/GenBank/DDBJ databases">
        <authorList>
            <consortium name="DOE Joint Genome Institute"/>
            <person name="Ahrendt S."/>
            <person name="Looney B.P."/>
            <person name="Miyauchi S."/>
            <person name="Morin E."/>
            <person name="Drula E."/>
            <person name="Courty P.E."/>
            <person name="Chicoki N."/>
            <person name="Fauchery L."/>
            <person name="Kohler A."/>
            <person name="Kuo A."/>
            <person name="Labutti K."/>
            <person name="Pangilinan J."/>
            <person name="Lipzen A."/>
            <person name="Riley R."/>
            <person name="Andreopoulos W."/>
            <person name="He G."/>
            <person name="Johnson J."/>
            <person name="Barry K.W."/>
            <person name="Grigoriev I.V."/>
            <person name="Nagy L."/>
            <person name="Hibbett D."/>
            <person name="Henrissat B."/>
            <person name="Matheny P.B."/>
            <person name="Labbe J."/>
            <person name="Martin F."/>
        </authorList>
    </citation>
    <scope>NUCLEOTIDE SEQUENCE</scope>
    <source>
        <strain evidence="1">HHB10654</strain>
    </source>
</reference>
<keyword evidence="2" id="KW-1185">Reference proteome</keyword>
<accession>A0ACB8T2E2</accession>
<evidence type="ECO:0000313" key="2">
    <source>
        <dbReference type="Proteomes" id="UP000814140"/>
    </source>
</evidence>
<reference evidence="1" key="2">
    <citation type="journal article" date="2022" name="New Phytol.">
        <title>Evolutionary transition to the ectomycorrhizal habit in the genomes of a hyperdiverse lineage of mushroom-forming fungi.</title>
        <authorList>
            <person name="Looney B."/>
            <person name="Miyauchi S."/>
            <person name="Morin E."/>
            <person name="Drula E."/>
            <person name="Courty P.E."/>
            <person name="Kohler A."/>
            <person name="Kuo A."/>
            <person name="LaButti K."/>
            <person name="Pangilinan J."/>
            <person name="Lipzen A."/>
            <person name="Riley R."/>
            <person name="Andreopoulos W."/>
            <person name="He G."/>
            <person name="Johnson J."/>
            <person name="Nolan M."/>
            <person name="Tritt A."/>
            <person name="Barry K.W."/>
            <person name="Grigoriev I.V."/>
            <person name="Nagy L.G."/>
            <person name="Hibbett D."/>
            <person name="Henrissat B."/>
            <person name="Matheny P.B."/>
            <person name="Labbe J."/>
            <person name="Martin F.M."/>
        </authorList>
    </citation>
    <scope>NUCLEOTIDE SEQUENCE</scope>
    <source>
        <strain evidence="1">HHB10654</strain>
    </source>
</reference>
<organism evidence="1 2">
    <name type="scientific">Artomyces pyxidatus</name>
    <dbReference type="NCBI Taxonomy" id="48021"/>
    <lineage>
        <taxon>Eukaryota</taxon>
        <taxon>Fungi</taxon>
        <taxon>Dikarya</taxon>
        <taxon>Basidiomycota</taxon>
        <taxon>Agaricomycotina</taxon>
        <taxon>Agaricomycetes</taxon>
        <taxon>Russulales</taxon>
        <taxon>Auriscalpiaceae</taxon>
        <taxon>Artomyces</taxon>
    </lineage>
</organism>
<proteinExistence type="predicted"/>
<gene>
    <name evidence="1" type="ORF">BV25DRAFT_1825083</name>
</gene>
<dbReference type="EMBL" id="MU277205">
    <property type="protein sequence ID" value="KAI0063009.1"/>
    <property type="molecule type" value="Genomic_DNA"/>
</dbReference>
<evidence type="ECO:0000313" key="1">
    <source>
        <dbReference type="EMBL" id="KAI0063009.1"/>
    </source>
</evidence>
<protein>
    <submittedName>
        <fullName evidence="1">Uncharacterized protein</fullName>
    </submittedName>
</protein>